<keyword evidence="8" id="KW-1185">Reference proteome</keyword>
<keyword evidence="2 4" id="KW-0863">Zinc-finger</keyword>
<dbReference type="Proteomes" id="UP000187209">
    <property type="component" value="Unassembled WGS sequence"/>
</dbReference>
<evidence type="ECO:0000313" key="8">
    <source>
        <dbReference type="Proteomes" id="UP000187209"/>
    </source>
</evidence>
<dbReference type="PROSITE" id="PS50089">
    <property type="entry name" value="ZF_RING_2"/>
    <property type="match status" value="1"/>
</dbReference>
<protein>
    <recommendedName>
        <fullName evidence="6">RING-type domain-containing protein</fullName>
    </recommendedName>
</protein>
<feature type="domain" description="RING-type" evidence="6">
    <location>
        <begin position="98"/>
        <end position="132"/>
    </location>
</feature>
<comment type="caution">
    <text evidence="7">The sequence shown here is derived from an EMBL/GenBank/DDBJ whole genome shotgun (WGS) entry which is preliminary data.</text>
</comment>
<evidence type="ECO:0000256" key="4">
    <source>
        <dbReference type="PROSITE-ProRule" id="PRU00175"/>
    </source>
</evidence>
<reference evidence="7 8" key="1">
    <citation type="submission" date="2016-11" db="EMBL/GenBank/DDBJ databases">
        <title>The macronuclear genome of Stentor coeruleus: a giant cell with tiny introns.</title>
        <authorList>
            <person name="Slabodnick M."/>
            <person name="Ruby J.G."/>
            <person name="Reiff S.B."/>
            <person name="Swart E.C."/>
            <person name="Gosai S."/>
            <person name="Prabakaran S."/>
            <person name="Witkowska E."/>
            <person name="Larue G.E."/>
            <person name="Fisher S."/>
            <person name="Freeman R.M."/>
            <person name="Gunawardena J."/>
            <person name="Chu W."/>
            <person name="Stover N.A."/>
            <person name="Gregory B.D."/>
            <person name="Nowacki M."/>
            <person name="Derisi J."/>
            <person name="Roy S.W."/>
            <person name="Marshall W.F."/>
            <person name="Sood P."/>
        </authorList>
    </citation>
    <scope>NUCLEOTIDE SEQUENCE [LARGE SCALE GENOMIC DNA]</scope>
    <source>
        <strain evidence="7">WM001</strain>
    </source>
</reference>
<dbReference type="InterPro" id="IPR001841">
    <property type="entry name" value="Znf_RING"/>
</dbReference>
<organism evidence="7 8">
    <name type="scientific">Stentor coeruleus</name>
    <dbReference type="NCBI Taxonomy" id="5963"/>
    <lineage>
        <taxon>Eukaryota</taxon>
        <taxon>Sar</taxon>
        <taxon>Alveolata</taxon>
        <taxon>Ciliophora</taxon>
        <taxon>Postciliodesmatophora</taxon>
        <taxon>Heterotrichea</taxon>
        <taxon>Heterotrichida</taxon>
        <taxon>Stentoridae</taxon>
        <taxon>Stentor</taxon>
    </lineage>
</organism>
<feature type="region of interest" description="Disordered" evidence="5">
    <location>
        <begin position="225"/>
        <end position="289"/>
    </location>
</feature>
<dbReference type="InterPro" id="IPR017907">
    <property type="entry name" value="Znf_RING_CS"/>
</dbReference>
<accession>A0A1R2CTS2</accession>
<name>A0A1R2CTS2_9CILI</name>
<dbReference type="GO" id="GO:0008270">
    <property type="term" value="F:zinc ion binding"/>
    <property type="evidence" value="ECO:0007669"/>
    <property type="project" value="UniProtKB-KW"/>
</dbReference>
<keyword evidence="3" id="KW-0862">Zinc</keyword>
<evidence type="ECO:0000256" key="2">
    <source>
        <dbReference type="ARBA" id="ARBA00022771"/>
    </source>
</evidence>
<dbReference type="AlphaFoldDB" id="A0A1R2CTS2"/>
<dbReference type="SUPFAM" id="SSF57850">
    <property type="entry name" value="RING/U-box"/>
    <property type="match status" value="1"/>
</dbReference>
<dbReference type="EMBL" id="MPUH01000063">
    <property type="protein sequence ID" value="OMJ92360.1"/>
    <property type="molecule type" value="Genomic_DNA"/>
</dbReference>
<gene>
    <name evidence="7" type="ORF">SteCoe_4913</name>
</gene>
<evidence type="ECO:0000259" key="6">
    <source>
        <dbReference type="PROSITE" id="PS50089"/>
    </source>
</evidence>
<evidence type="ECO:0000256" key="5">
    <source>
        <dbReference type="SAM" id="MobiDB-lite"/>
    </source>
</evidence>
<feature type="compositionally biased region" description="Basic and acidic residues" evidence="5">
    <location>
        <begin position="274"/>
        <end position="286"/>
    </location>
</feature>
<dbReference type="PROSITE" id="PS00518">
    <property type="entry name" value="ZF_RING_1"/>
    <property type="match status" value="1"/>
</dbReference>
<keyword evidence="1" id="KW-0479">Metal-binding</keyword>
<feature type="compositionally biased region" description="Basic and acidic residues" evidence="5">
    <location>
        <begin position="225"/>
        <end position="252"/>
    </location>
</feature>
<evidence type="ECO:0000256" key="1">
    <source>
        <dbReference type="ARBA" id="ARBA00022723"/>
    </source>
</evidence>
<evidence type="ECO:0000256" key="3">
    <source>
        <dbReference type="ARBA" id="ARBA00022833"/>
    </source>
</evidence>
<evidence type="ECO:0000313" key="7">
    <source>
        <dbReference type="EMBL" id="OMJ92360.1"/>
    </source>
</evidence>
<proteinExistence type="predicted"/>
<sequence>MTCIQSCMSCNLSQLYKVNYSSHHGLCKLHETNPPNILQCIHCESNVPILILQEFKCILCEKSLEEPEKQNLKSVCSSCLSLDETNFFALAQSHVSNCNYCLKVPDNLMYSVNCKHFICEECLLKKNSCPLCVLKLLETPKTDKNSEYVGGYGGNEKYKKAPLSGKKPKGSSPIKYRRADWNQDLNGRKAYNVCSNIVYPDKSRFSPTDSEDQIRGLKNMEESWRSKHDCLPESESKTEDESKIASSDRDDNSVIISIKNDGKNQDTSVYNNSKFDHTEHDERRNETVSSNSRARVFLKIICKACPCFNAK</sequence>